<feature type="region of interest" description="Disordered" evidence="1">
    <location>
        <begin position="75"/>
        <end position="101"/>
    </location>
</feature>
<feature type="region of interest" description="Disordered" evidence="1">
    <location>
        <begin position="33"/>
        <end position="59"/>
    </location>
</feature>
<proteinExistence type="predicted"/>
<evidence type="ECO:0000256" key="1">
    <source>
        <dbReference type="SAM" id="MobiDB-lite"/>
    </source>
</evidence>
<dbReference type="AlphaFoldDB" id="X1PM40"/>
<reference evidence="2" key="1">
    <citation type="journal article" date="2014" name="Front. Microbiol.">
        <title>High frequency of phylogenetically diverse reductive dehalogenase-homologous genes in deep subseafloor sedimentary metagenomes.</title>
        <authorList>
            <person name="Kawai M."/>
            <person name="Futagami T."/>
            <person name="Toyoda A."/>
            <person name="Takaki Y."/>
            <person name="Nishi S."/>
            <person name="Hori S."/>
            <person name="Arai W."/>
            <person name="Tsubouchi T."/>
            <person name="Morono Y."/>
            <person name="Uchiyama I."/>
            <person name="Ito T."/>
            <person name="Fujiyama A."/>
            <person name="Inagaki F."/>
            <person name="Takami H."/>
        </authorList>
    </citation>
    <scope>NUCLEOTIDE SEQUENCE</scope>
    <source>
        <strain evidence="2">Expedition CK06-06</strain>
    </source>
</reference>
<gene>
    <name evidence="2" type="ORF">S06H3_51906</name>
</gene>
<name>X1PM40_9ZZZZ</name>
<organism evidence="2">
    <name type="scientific">marine sediment metagenome</name>
    <dbReference type="NCBI Taxonomy" id="412755"/>
    <lineage>
        <taxon>unclassified sequences</taxon>
        <taxon>metagenomes</taxon>
        <taxon>ecological metagenomes</taxon>
    </lineage>
</organism>
<dbReference type="EMBL" id="BARV01032978">
    <property type="protein sequence ID" value="GAI40115.1"/>
    <property type="molecule type" value="Genomic_DNA"/>
</dbReference>
<protein>
    <submittedName>
        <fullName evidence="2">Uncharacterized protein</fullName>
    </submittedName>
</protein>
<sequence length="114" mass="12611">MDIQAIFAAAESMGMADRDKIEQLTGQVIERMEQPQPFPGMEDLVAKPRPTKKRPTPSSDIQAVVRELLATEEEAKREEVQPKMDTTLVKPKIQVPGPYGLPESFSETGCVTVV</sequence>
<comment type="caution">
    <text evidence="2">The sequence shown here is derived from an EMBL/GenBank/DDBJ whole genome shotgun (WGS) entry which is preliminary data.</text>
</comment>
<accession>X1PM40</accession>
<evidence type="ECO:0000313" key="2">
    <source>
        <dbReference type="EMBL" id="GAI40115.1"/>
    </source>
</evidence>